<evidence type="ECO:0000313" key="3">
    <source>
        <dbReference type="EMBL" id="SER97210.1"/>
    </source>
</evidence>
<evidence type="ECO:0000313" key="4">
    <source>
        <dbReference type="Proteomes" id="UP000198815"/>
    </source>
</evidence>
<proteinExistence type="predicted"/>
<dbReference type="Proteomes" id="UP000198815">
    <property type="component" value="Unassembled WGS sequence"/>
</dbReference>
<protein>
    <submittedName>
        <fullName evidence="3">Transglycosylase SLT domain-containing protein</fullName>
    </submittedName>
</protein>
<feature type="region of interest" description="Disordered" evidence="1">
    <location>
        <begin position="452"/>
        <end position="506"/>
    </location>
</feature>
<feature type="region of interest" description="Disordered" evidence="1">
    <location>
        <begin position="354"/>
        <end position="379"/>
    </location>
</feature>
<dbReference type="STRING" id="64702.SAMN05443377_1241"/>
<feature type="domain" description="Transglycosylase SLT" evidence="2">
    <location>
        <begin position="597"/>
        <end position="729"/>
    </location>
</feature>
<name>A0A1H9TIP5_9ACTN</name>
<dbReference type="Gene3D" id="1.10.530.10">
    <property type="match status" value="1"/>
</dbReference>
<dbReference type="SUPFAM" id="SSF53955">
    <property type="entry name" value="Lysozyme-like"/>
    <property type="match status" value="1"/>
</dbReference>
<dbReference type="AlphaFoldDB" id="A0A1H9TIP5"/>
<feature type="compositionally biased region" description="Low complexity" evidence="1">
    <location>
        <begin position="53"/>
        <end position="69"/>
    </location>
</feature>
<gene>
    <name evidence="3" type="ORF">SAMN05443377_1241</name>
</gene>
<feature type="compositionally biased region" description="Low complexity" evidence="1">
    <location>
        <begin position="455"/>
        <end position="495"/>
    </location>
</feature>
<keyword evidence="4" id="KW-1185">Reference proteome</keyword>
<feature type="compositionally biased region" description="Low complexity" evidence="1">
    <location>
        <begin position="398"/>
        <end position="424"/>
    </location>
</feature>
<feature type="compositionally biased region" description="Low complexity" evidence="1">
    <location>
        <begin position="364"/>
        <end position="378"/>
    </location>
</feature>
<organism evidence="3 4">
    <name type="scientific">Propionibacterium cyclohexanicum</name>
    <dbReference type="NCBI Taxonomy" id="64702"/>
    <lineage>
        <taxon>Bacteria</taxon>
        <taxon>Bacillati</taxon>
        <taxon>Actinomycetota</taxon>
        <taxon>Actinomycetes</taxon>
        <taxon>Propionibacteriales</taxon>
        <taxon>Propionibacteriaceae</taxon>
        <taxon>Propionibacterium</taxon>
    </lineage>
</organism>
<evidence type="ECO:0000256" key="1">
    <source>
        <dbReference type="SAM" id="MobiDB-lite"/>
    </source>
</evidence>
<dbReference type="InterPro" id="IPR008258">
    <property type="entry name" value="Transglycosylase_SLT_dom_1"/>
</dbReference>
<feature type="region of interest" description="Disordered" evidence="1">
    <location>
        <begin position="395"/>
        <end position="436"/>
    </location>
</feature>
<feature type="region of interest" description="Disordered" evidence="1">
    <location>
        <begin position="53"/>
        <end position="79"/>
    </location>
</feature>
<reference evidence="3 4" key="1">
    <citation type="submission" date="2016-10" db="EMBL/GenBank/DDBJ databases">
        <authorList>
            <person name="de Groot N.N."/>
        </authorList>
    </citation>
    <scope>NUCLEOTIDE SEQUENCE [LARGE SCALE GENOMIC DNA]</scope>
    <source>
        <strain evidence="3 4">DSM 16859</strain>
    </source>
</reference>
<dbReference type="Pfam" id="PF01464">
    <property type="entry name" value="SLT"/>
    <property type="match status" value="1"/>
</dbReference>
<dbReference type="InterPro" id="IPR023346">
    <property type="entry name" value="Lysozyme-like_dom_sf"/>
</dbReference>
<dbReference type="EMBL" id="FOGZ01000024">
    <property type="protein sequence ID" value="SER97210.1"/>
    <property type="molecule type" value="Genomic_DNA"/>
</dbReference>
<sequence length="788" mass="79320">MGRGLVDGGNAECDLPSGERCRKGAGRFDVRPILVPLLAVAMVVAAFQPPASAAPGHASSEANPSAAAPGDFNTDGDLAVDGAGSSDGYHVRVAQSGSGFAWRDVALIRPAGLDEQTWYGYQCASDDGKYIAVAVLPGDAINDNVSRDRGAYAYAVNVASGAVTALASGVALMYHTPGCGIGDDAVFTAALGPSEQVTQVLEFDLSSGKTEQQSVVSGQVTSVVPTAKGPVGALASSVVSVPAGGSVSKPVGVRKVADTDGAAYGLRANAEGGTDYLTVEQANKTAGVWHESGGSARKVGSGPVSSVGLFAGSGGRNRVVGAQSSDASISSLGKTSLPLGARVVSLSGAAEFGPSTSEVGQGGAPQTAAQAQARGADASLVESMSTHTVFTAANAQVSASTPSSDQSSSNSTGAQPDGQGAAPARSLPSHPAKVGTGDAQIAVTQQTGPLTPAVASTAVPSGPTSSPASGTASASSATSSSASSSPASSVPGSSSLTTNPSSPGVKVEARDAVAGTQMSAASATPTCAVPRLTSTLQAMQPSNAQVDWATDMAEQGNLVGQFARPANFQNMGLVSYEPSSDFPPIAVENPTGDGWNSVPRSVMLAIEAQESNFNQASWHALPGIAGDPLIANYYGAGDSISTIDYPDADCGYGISQVTDGMTTDQTWISAHGQMKVATDYEENVAAGLEILENVWNQLSDAGITANNGDPQYLENWYLAAWAYNSGVEPTAAFGNTSGCTPSASCTGPDGTWGLGWANNPANPDFDPARSPYLRSTYVKRPRFDAASL</sequence>
<accession>A0A1H9TIP5</accession>
<evidence type="ECO:0000259" key="2">
    <source>
        <dbReference type="Pfam" id="PF01464"/>
    </source>
</evidence>